<keyword evidence="2" id="KW-0378">Hydrolase</keyword>
<evidence type="ECO:0000313" key="2">
    <source>
        <dbReference type="EMBL" id="MPM64836.1"/>
    </source>
</evidence>
<protein>
    <submittedName>
        <fullName evidence="2">2-iminobutanoate/2-iminopropanoate deaminase</fullName>
        <ecNumber evidence="2">3.5.99.10</ecNumber>
    </submittedName>
</protein>
<dbReference type="Gene3D" id="3.30.1330.40">
    <property type="entry name" value="RutC-like"/>
    <property type="match status" value="1"/>
</dbReference>
<reference evidence="2" key="1">
    <citation type="submission" date="2019-08" db="EMBL/GenBank/DDBJ databases">
        <authorList>
            <person name="Kucharzyk K."/>
            <person name="Murdoch R.W."/>
            <person name="Higgins S."/>
            <person name="Loffler F."/>
        </authorList>
    </citation>
    <scope>NUCLEOTIDE SEQUENCE</scope>
</reference>
<dbReference type="CDD" id="cd00448">
    <property type="entry name" value="YjgF_YER057c_UK114_family"/>
    <property type="match status" value="1"/>
</dbReference>
<dbReference type="EMBL" id="VSSQ01020178">
    <property type="protein sequence ID" value="MPM64836.1"/>
    <property type="molecule type" value="Genomic_DNA"/>
</dbReference>
<dbReference type="InterPro" id="IPR006175">
    <property type="entry name" value="YjgF/YER057c/UK114"/>
</dbReference>
<dbReference type="GO" id="GO:0120241">
    <property type="term" value="F:2-iminobutanoate/2-iminopropanoate deaminase"/>
    <property type="evidence" value="ECO:0007669"/>
    <property type="project" value="UniProtKB-EC"/>
</dbReference>
<dbReference type="AlphaFoldDB" id="A0A645BI35"/>
<dbReference type="PROSITE" id="PS01094">
    <property type="entry name" value="UPF0076"/>
    <property type="match status" value="1"/>
</dbReference>
<comment type="caution">
    <text evidence="2">The sequence shown here is derived from an EMBL/GenBank/DDBJ whole genome shotgun (WGS) entry which is preliminary data.</text>
</comment>
<name>A0A645BI35_9ZZZZ</name>
<comment type="similarity">
    <text evidence="1">Belongs to the RutC family.</text>
</comment>
<sequence>MKNLNAVLQEAGLSFNDVVKTTVFVTDMADFAAINAVYAEYFPNDKPARSCVQVAALPLGGQVEMELIAFCGK</sequence>
<dbReference type="EC" id="3.5.99.10" evidence="2"/>
<dbReference type="Pfam" id="PF01042">
    <property type="entry name" value="Ribonuc_L-PSP"/>
    <property type="match status" value="1"/>
</dbReference>
<gene>
    <name evidence="2" type="primary">yabJ_32</name>
    <name evidence="2" type="ORF">SDC9_111727</name>
</gene>
<dbReference type="GO" id="GO:0005829">
    <property type="term" value="C:cytosol"/>
    <property type="evidence" value="ECO:0007669"/>
    <property type="project" value="TreeGrafter"/>
</dbReference>
<dbReference type="InterPro" id="IPR019897">
    <property type="entry name" value="RidA_CS"/>
</dbReference>
<accession>A0A645BI35</accession>
<evidence type="ECO:0000256" key="1">
    <source>
        <dbReference type="ARBA" id="ARBA00010552"/>
    </source>
</evidence>
<dbReference type="PANTHER" id="PTHR11803">
    <property type="entry name" value="2-IMINOBUTANOATE/2-IMINOPROPANOATE DEAMINASE RIDA"/>
    <property type="match status" value="1"/>
</dbReference>
<dbReference type="InterPro" id="IPR035959">
    <property type="entry name" value="RutC-like_sf"/>
</dbReference>
<proteinExistence type="inferred from homology"/>
<dbReference type="SUPFAM" id="SSF55298">
    <property type="entry name" value="YjgF-like"/>
    <property type="match status" value="1"/>
</dbReference>
<organism evidence="2">
    <name type="scientific">bioreactor metagenome</name>
    <dbReference type="NCBI Taxonomy" id="1076179"/>
    <lineage>
        <taxon>unclassified sequences</taxon>
        <taxon>metagenomes</taxon>
        <taxon>ecological metagenomes</taxon>
    </lineage>
</organism>
<dbReference type="PANTHER" id="PTHR11803:SF39">
    <property type="entry name" value="2-IMINOBUTANOATE_2-IMINOPROPANOATE DEAMINASE"/>
    <property type="match status" value="1"/>
</dbReference>